<dbReference type="InterPro" id="IPR004378">
    <property type="entry name" value="F420H2_quin_Rdtase"/>
</dbReference>
<sequence>MSARADGTAGPGPRGMSHRDHAKTLTDNAPRSTKPVRAARARRTMDAMADPATGDTTPASHQRLADIRIAATAEAGKHTHLVRTARAGRLLSAAMLPWFLLRPPRGYGVITTTGRKTGRKRRKCVRVIRRDDRAYLVQLVPPHLAMTAPAAASGWLLNIRAHPRVRIRLPEGTFEGTAREITDPTECAIARTILCETVVAADYGECALHLRGRPSRAKAQQLHRYWFDTGHPLVIEFGR</sequence>
<dbReference type="InterPro" id="IPR012349">
    <property type="entry name" value="Split_barrel_FMN-bd"/>
</dbReference>
<dbReference type="EMBL" id="QJKF01000001">
    <property type="protein sequence ID" value="PXX70769.1"/>
    <property type="molecule type" value="Genomic_DNA"/>
</dbReference>
<protein>
    <submittedName>
        <fullName evidence="2">Deazaflavin-dependent oxidoreductase (Nitroreductase family)</fullName>
    </submittedName>
</protein>
<evidence type="ECO:0000256" key="1">
    <source>
        <dbReference type="SAM" id="MobiDB-lite"/>
    </source>
</evidence>
<proteinExistence type="predicted"/>
<dbReference type="Gene3D" id="2.30.110.10">
    <property type="entry name" value="Electron Transport, Fmn-binding Protein, Chain A"/>
    <property type="match status" value="1"/>
</dbReference>
<accession>A0A318KDE0</accession>
<dbReference type="Proteomes" id="UP000247569">
    <property type="component" value="Unassembled WGS sequence"/>
</dbReference>
<dbReference type="NCBIfam" id="TIGR00026">
    <property type="entry name" value="hi_GC_TIGR00026"/>
    <property type="match status" value="1"/>
</dbReference>
<dbReference type="Pfam" id="PF04075">
    <property type="entry name" value="F420H2_quin_red"/>
    <property type="match status" value="1"/>
</dbReference>
<keyword evidence="3" id="KW-1185">Reference proteome</keyword>
<dbReference type="GO" id="GO:0016491">
    <property type="term" value="F:oxidoreductase activity"/>
    <property type="evidence" value="ECO:0007669"/>
    <property type="project" value="InterPro"/>
</dbReference>
<dbReference type="AlphaFoldDB" id="A0A318KDE0"/>
<evidence type="ECO:0000313" key="3">
    <source>
        <dbReference type="Proteomes" id="UP000247569"/>
    </source>
</evidence>
<gene>
    <name evidence="2" type="ORF">DFR70_101190</name>
</gene>
<reference evidence="2 3" key="1">
    <citation type="submission" date="2018-05" db="EMBL/GenBank/DDBJ databases">
        <title>Genomic Encyclopedia of Type Strains, Phase IV (KMG-IV): sequencing the most valuable type-strain genomes for metagenomic binning, comparative biology and taxonomic classification.</title>
        <authorList>
            <person name="Goeker M."/>
        </authorList>
    </citation>
    <scope>NUCLEOTIDE SEQUENCE [LARGE SCALE GENOMIC DNA]</scope>
    <source>
        <strain evidence="2 3">DSM 44704</strain>
    </source>
</reference>
<comment type="caution">
    <text evidence="2">The sequence shown here is derived from an EMBL/GenBank/DDBJ whole genome shotgun (WGS) entry which is preliminary data.</text>
</comment>
<evidence type="ECO:0000313" key="2">
    <source>
        <dbReference type="EMBL" id="PXX70769.1"/>
    </source>
</evidence>
<name>A0A318KDE0_9NOCA</name>
<feature type="region of interest" description="Disordered" evidence="1">
    <location>
        <begin position="1"/>
        <end position="60"/>
    </location>
</feature>
<organism evidence="2 3">
    <name type="scientific">Nocardia tenerifensis</name>
    <dbReference type="NCBI Taxonomy" id="228006"/>
    <lineage>
        <taxon>Bacteria</taxon>
        <taxon>Bacillati</taxon>
        <taxon>Actinomycetota</taxon>
        <taxon>Actinomycetes</taxon>
        <taxon>Mycobacteriales</taxon>
        <taxon>Nocardiaceae</taxon>
        <taxon>Nocardia</taxon>
    </lineage>
</organism>